<dbReference type="PANTHER" id="PTHR33221:SF15">
    <property type="entry name" value="HTH-TYPE TRANSCRIPTIONAL REGULATOR YWGB-RELATED"/>
    <property type="match status" value="1"/>
</dbReference>
<sequence>MARNCRFAVAVHVCAVLTLRRDDPPATSDWIAKSVNTNPVVVRRLLSALGKAGLVKSQRGTSGGSALAKEAAAITLLDISRAVDEDEGPPLPQQEPNPACPVGANIRPILTDILDRAEAARDRELQRTTLADIAASIRARLAP</sequence>
<evidence type="ECO:0000313" key="1">
    <source>
        <dbReference type="EMBL" id="OIR06190.1"/>
    </source>
</evidence>
<dbReference type="PANTHER" id="PTHR33221">
    <property type="entry name" value="WINGED HELIX-TURN-HELIX TRANSCRIPTIONAL REGULATOR, RRF2 FAMILY"/>
    <property type="match status" value="1"/>
</dbReference>
<gene>
    <name evidence="1" type="primary">ywnA_1</name>
    <name evidence="1" type="ORF">GALL_116630</name>
</gene>
<dbReference type="GO" id="GO:0003700">
    <property type="term" value="F:DNA-binding transcription factor activity"/>
    <property type="evidence" value="ECO:0007669"/>
    <property type="project" value="TreeGrafter"/>
</dbReference>
<accession>A0A1J5T1Y2</accession>
<dbReference type="AlphaFoldDB" id="A0A1J5T1Y2"/>
<comment type="caution">
    <text evidence="1">The sequence shown here is derived from an EMBL/GenBank/DDBJ whole genome shotgun (WGS) entry which is preliminary data.</text>
</comment>
<organism evidence="1">
    <name type="scientific">mine drainage metagenome</name>
    <dbReference type="NCBI Taxonomy" id="410659"/>
    <lineage>
        <taxon>unclassified sequences</taxon>
        <taxon>metagenomes</taxon>
        <taxon>ecological metagenomes</taxon>
    </lineage>
</organism>
<proteinExistence type="predicted"/>
<dbReference type="SUPFAM" id="SSF46785">
    <property type="entry name" value="Winged helix' DNA-binding domain"/>
    <property type="match status" value="1"/>
</dbReference>
<dbReference type="Pfam" id="PF02082">
    <property type="entry name" value="Rrf2"/>
    <property type="match status" value="1"/>
</dbReference>
<protein>
    <submittedName>
        <fullName evidence="1">Putative HTH-type transcriptional regulator YwnA</fullName>
    </submittedName>
</protein>
<dbReference type="EMBL" id="MLJW01000045">
    <property type="protein sequence ID" value="OIR06190.1"/>
    <property type="molecule type" value="Genomic_DNA"/>
</dbReference>
<dbReference type="InterPro" id="IPR036388">
    <property type="entry name" value="WH-like_DNA-bd_sf"/>
</dbReference>
<dbReference type="InterPro" id="IPR036390">
    <property type="entry name" value="WH_DNA-bd_sf"/>
</dbReference>
<dbReference type="GO" id="GO:0005829">
    <property type="term" value="C:cytosol"/>
    <property type="evidence" value="ECO:0007669"/>
    <property type="project" value="TreeGrafter"/>
</dbReference>
<dbReference type="InterPro" id="IPR000944">
    <property type="entry name" value="Tscrpt_reg_Rrf2"/>
</dbReference>
<dbReference type="Gene3D" id="1.10.10.10">
    <property type="entry name" value="Winged helix-like DNA-binding domain superfamily/Winged helix DNA-binding domain"/>
    <property type="match status" value="1"/>
</dbReference>
<reference evidence="1" key="1">
    <citation type="submission" date="2016-10" db="EMBL/GenBank/DDBJ databases">
        <title>Sequence of Gallionella enrichment culture.</title>
        <authorList>
            <person name="Poehlein A."/>
            <person name="Muehling M."/>
            <person name="Daniel R."/>
        </authorList>
    </citation>
    <scope>NUCLEOTIDE SEQUENCE</scope>
</reference>
<dbReference type="PROSITE" id="PS51197">
    <property type="entry name" value="HTH_RRF2_2"/>
    <property type="match status" value="1"/>
</dbReference>
<name>A0A1J5T1Y2_9ZZZZ</name>